<evidence type="ECO:0000256" key="3">
    <source>
        <dbReference type="ARBA" id="ARBA00023237"/>
    </source>
</evidence>
<dbReference type="Gene3D" id="2.40.170.20">
    <property type="entry name" value="TonB-dependent receptor, beta-barrel domain"/>
    <property type="match status" value="1"/>
</dbReference>
<protein>
    <submittedName>
        <fullName evidence="8">TonB-dependent receptor</fullName>
    </submittedName>
</protein>
<dbReference type="EMBL" id="BSPD01000042">
    <property type="protein sequence ID" value="GLS26248.1"/>
    <property type="molecule type" value="Genomic_DNA"/>
</dbReference>
<feature type="transmembrane region" description="Helical" evidence="5">
    <location>
        <begin position="47"/>
        <end position="72"/>
    </location>
</feature>
<dbReference type="Gene3D" id="2.170.130.10">
    <property type="entry name" value="TonB-dependent receptor, plug domain"/>
    <property type="match status" value="1"/>
</dbReference>
<dbReference type="PANTHER" id="PTHR40980">
    <property type="entry name" value="PLUG DOMAIN-CONTAINING PROTEIN"/>
    <property type="match status" value="1"/>
</dbReference>
<gene>
    <name evidence="8" type="primary">btuB_3</name>
    <name evidence="8" type="ORF">GCM10007877_19630</name>
</gene>
<evidence type="ECO:0000313" key="9">
    <source>
        <dbReference type="Proteomes" id="UP001156870"/>
    </source>
</evidence>
<evidence type="ECO:0000256" key="5">
    <source>
        <dbReference type="SAM" id="Phobius"/>
    </source>
</evidence>
<dbReference type="NCBIfam" id="TIGR01782">
    <property type="entry name" value="TonB-Xanth-Caul"/>
    <property type="match status" value="1"/>
</dbReference>
<dbReference type="GO" id="GO:0009279">
    <property type="term" value="C:cell outer membrane"/>
    <property type="evidence" value="ECO:0007669"/>
    <property type="project" value="UniProtKB-SubCell"/>
</dbReference>
<dbReference type="InterPro" id="IPR010104">
    <property type="entry name" value="TonB_rcpt_bac"/>
</dbReference>
<proteinExistence type="inferred from homology"/>
<dbReference type="InterPro" id="IPR012910">
    <property type="entry name" value="Plug_dom"/>
</dbReference>
<dbReference type="InterPro" id="IPR037066">
    <property type="entry name" value="Plug_dom_sf"/>
</dbReference>
<evidence type="ECO:0000256" key="4">
    <source>
        <dbReference type="RuleBase" id="RU003357"/>
    </source>
</evidence>
<organism evidence="8 9">
    <name type="scientific">Marinibactrum halimedae</name>
    <dbReference type="NCBI Taxonomy" id="1444977"/>
    <lineage>
        <taxon>Bacteria</taxon>
        <taxon>Pseudomonadati</taxon>
        <taxon>Pseudomonadota</taxon>
        <taxon>Gammaproteobacteria</taxon>
        <taxon>Cellvibrionales</taxon>
        <taxon>Cellvibrionaceae</taxon>
        <taxon>Marinibactrum</taxon>
    </lineage>
</organism>
<comment type="similarity">
    <text evidence="4">Belongs to the TonB-dependent receptor family.</text>
</comment>
<feature type="domain" description="TonB-dependent receptor-like beta-barrel" evidence="6">
    <location>
        <begin position="468"/>
        <end position="962"/>
    </location>
</feature>
<dbReference type="InterPro" id="IPR000531">
    <property type="entry name" value="Beta-barrel_TonB"/>
</dbReference>
<dbReference type="PANTHER" id="PTHR40980:SF3">
    <property type="entry name" value="TONB-DEPENDENT RECEPTOR-LIKE BETA-BARREL DOMAIN-CONTAINING PROTEIN"/>
    <property type="match status" value="1"/>
</dbReference>
<keyword evidence="3" id="KW-0998">Cell outer membrane</keyword>
<evidence type="ECO:0000313" key="8">
    <source>
        <dbReference type="EMBL" id="GLS26248.1"/>
    </source>
</evidence>
<dbReference type="CDD" id="cd01347">
    <property type="entry name" value="ligand_gated_channel"/>
    <property type="match status" value="1"/>
</dbReference>
<keyword evidence="5" id="KW-0812">Transmembrane</keyword>
<comment type="caution">
    <text evidence="8">The sequence shown here is derived from an EMBL/GenBank/DDBJ whole genome shotgun (WGS) entry which is preliminary data.</text>
</comment>
<dbReference type="InterPro" id="IPR036942">
    <property type="entry name" value="Beta-barrel_TonB_sf"/>
</dbReference>
<evidence type="ECO:0000256" key="1">
    <source>
        <dbReference type="ARBA" id="ARBA00004442"/>
    </source>
</evidence>
<feature type="domain" description="TonB-dependent receptor plug" evidence="7">
    <location>
        <begin position="114"/>
        <end position="212"/>
    </location>
</feature>
<keyword evidence="2 4" id="KW-0472">Membrane</keyword>
<comment type="subcellular location">
    <subcellularLocation>
        <location evidence="1 4">Cell outer membrane</location>
    </subcellularLocation>
</comment>
<dbReference type="SUPFAM" id="SSF56935">
    <property type="entry name" value="Porins"/>
    <property type="match status" value="1"/>
</dbReference>
<evidence type="ECO:0000259" key="6">
    <source>
        <dbReference type="Pfam" id="PF00593"/>
    </source>
</evidence>
<keyword evidence="5" id="KW-1133">Transmembrane helix</keyword>
<name>A0AA37T760_9GAMM</name>
<dbReference type="Pfam" id="PF00593">
    <property type="entry name" value="TonB_dep_Rec_b-barrel"/>
    <property type="match status" value="1"/>
</dbReference>
<dbReference type="AlphaFoldDB" id="A0AA37T760"/>
<dbReference type="Proteomes" id="UP001156870">
    <property type="component" value="Unassembled WGS sequence"/>
</dbReference>
<keyword evidence="9" id="KW-1185">Reference proteome</keyword>
<dbReference type="Pfam" id="PF07715">
    <property type="entry name" value="Plug"/>
    <property type="match status" value="1"/>
</dbReference>
<reference evidence="8 9" key="1">
    <citation type="journal article" date="2014" name="Int. J. Syst. Evol. Microbiol.">
        <title>Complete genome sequence of Corynebacterium casei LMG S-19264T (=DSM 44701T), isolated from a smear-ripened cheese.</title>
        <authorList>
            <consortium name="US DOE Joint Genome Institute (JGI-PGF)"/>
            <person name="Walter F."/>
            <person name="Albersmeier A."/>
            <person name="Kalinowski J."/>
            <person name="Ruckert C."/>
        </authorList>
    </citation>
    <scope>NUCLEOTIDE SEQUENCE [LARGE SCALE GENOMIC DNA]</scope>
    <source>
        <strain evidence="8 9">NBRC 110095</strain>
    </source>
</reference>
<keyword evidence="8" id="KW-0675">Receptor</keyword>
<evidence type="ECO:0000256" key="2">
    <source>
        <dbReference type="ARBA" id="ARBA00023136"/>
    </source>
</evidence>
<sequence>MFISRPCSTKNNHICTSLLHNTTFDFSPFYNKAQFCKKTVFSKKTALSVSIVAINVSLLTGASSLFAAHVFAQSVSIPSERELSEERELIEEVTVTGYRRSLLNAIDTKRFSDTVSEVLSADDLGSLPDVSMADALTRLPGISAVRTGGEAGEINIRGMSGGFVMSTLNGREQVSPSGKRSIEFEQYPSELISAAQVYKSPKASLIEGGVAGTVELKTASPLSLSGDNNHQLQVNARGMFNDRASDVPDAEEFGHRFSFSYQGVFLDDTLGFAAGYARLYQPSVTEQFVGLAYNGEVDLDNDGQGETPVSEGFELQHKGGEEARDGYMATIEWAPTDNFTVKVDGFRSVFDVESFARGFRVKFLEQSQVFNPRLNDLGNITGGTFNRQGENNFLVQTTNDDDADYNELTSLGLNAEWNVGQWTFSADVSNSRADSEFKNGVSWALLFEDPNADIPIAASDASVAYQLNNLNLPSVGFNQDYTNLQQMMLTKYGTYPYENTDEVEALKFDVDYEFDDDRILTSMEFGVRRSQRQYTNDRSMYEYGSEFGGDPIRRPLPLTDALTDDVNFSNEFDYLPSYLAIDVDAALNLWLPSGEGRPVKDWNNDWTFFQSGSVDEDVLAAYVMANFDFESVGIPISGNIGVRRVETEQKARGLQDVGGDPALGARAIADGYGAVRDQYAYVTAGIDYVDYLPSLNLNYRITEQDQVRFALAKVMARPPIERLLNNASINFGDDGQVFIDSSNNPALEPFYANQLDLSYERYFNEGNGAFVAALFYKDIDSFVQTSTVNDFNYAAVGFDLPRYVPGTEPGNPGNAIPIVVEDVARYTAAFNNAEGGYVRGVELAYTQTFTQLPGIWSGLGFSGSYSYTESEVTQLGSAELFGLEDVTIPLEGLSKNVVSATLFYDYENFSTRVNVRYRDDFVSEQVAVESQTVFFSGETVVDYQASYALDEGLTLLFQVNNLTDEPTRSYFLDESQTGTIQFFGRQVFLGVSYRL</sequence>
<accession>A0AA37T760</accession>
<evidence type="ECO:0000259" key="7">
    <source>
        <dbReference type="Pfam" id="PF07715"/>
    </source>
</evidence>
<keyword evidence="4" id="KW-0798">TonB box</keyword>